<evidence type="ECO:0000256" key="1">
    <source>
        <dbReference type="SAM" id="MobiDB-lite"/>
    </source>
</evidence>
<dbReference type="RefSeq" id="WP_091337162.1">
    <property type="nucleotide sequence ID" value="NZ_FNYC01000006.1"/>
</dbReference>
<dbReference type="Pfam" id="PF03692">
    <property type="entry name" value="CxxCxxCC"/>
    <property type="match status" value="1"/>
</dbReference>
<evidence type="ECO:0008006" key="4">
    <source>
        <dbReference type="Google" id="ProtNLM"/>
    </source>
</evidence>
<evidence type="ECO:0000313" key="2">
    <source>
        <dbReference type="EMBL" id="SEJ34137.1"/>
    </source>
</evidence>
<reference evidence="2 3" key="1">
    <citation type="submission" date="2016-10" db="EMBL/GenBank/DDBJ databases">
        <authorList>
            <person name="de Groot N.N."/>
        </authorList>
    </citation>
    <scope>NUCLEOTIDE SEQUENCE [LARGE SCALE GENOMIC DNA]</scope>
    <source>
        <strain evidence="2 3">DSM 26515</strain>
    </source>
</reference>
<sequence>MAHPCLSCGACCAFFRIAFHWSETDPFLGGTVPADLTEQLDPHRVVMRGTQSKQPRCVALKGTIGEAAYCGIHPIKPSVCREVEPSWEFGRHSLQCDKGRIAHGLRPLTPEDWLDPSGDNAPPLPQSA</sequence>
<dbReference type="Proteomes" id="UP000199420">
    <property type="component" value="Unassembled WGS sequence"/>
</dbReference>
<protein>
    <recommendedName>
        <fullName evidence="4">Zinc-or iron-chelating domain-containing protein</fullName>
    </recommendedName>
</protein>
<dbReference type="AlphaFoldDB" id="A0A1H6Y530"/>
<evidence type="ECO:0000313" key="3">
    <source>
        <dbReference type="Proteomes" id="UP000199420"/>
    </source>
</evidence>
<dbReference type="STRING" id="529704.SAMN02927913_2378"/>
<dbReference type="OrthoDB" id="196483at2"/>
<keyword evidence="3" id="KW-1185">Reference proteome</keyword>
<dbReference type="InterPro" id="IPR005358">
    <property type="entry name" value="Puta_zinc/iron-chelating_dom"/>
</dbReference>
<proteinExistence type="predicted"/>
<name>A0A1H6Y530_9GAMM</name>
<accession>A0A1H6Y530</accession>
<gene>
    <name evidence="2" type="ORF">SAMN04487997_3063</name>
</gene>
<feature type="region of interest" description="Disordered" evidence="1">
    <location>
        <begin position="107"/>
        <end position="128"/>
    </location>
</feature>
<dbReference type="EMBL" id="FNYC01000006">
    <property type="protein sequence ID" value="SEJ34137.1"/>
    <property type="molecule type" value="Genomic_DNA"/>
</dbReference>
<organism evidence="2 3">
    <name type="scientific">Frateuria terrea</name>
    <dbReference type="NCBI Taxonomy" id="529704"/>
    <lineage>
        <taxon>Bacteria</taxon>
        <taxon>Pseudomonadati</taxon>
        <taxon>Pseudomonadota</taxon>
        <taxon>Gammaproteobacteria</taxon>
        <taxon>Lysobacterales</taxon>
        <taxon>Rhodanobacteraceae</taxon>
        <taxon>Frateuria</taxon>
    </lineage>
</organism>